<evidence type="ECO:0000259" key="1">
    <source>
        <dbReference type="Pfam" id="PF01738"/>
    </source>
</evidence>
<dbReference type="OrthoDB" id="9810066at2"/>
<evidence type="ECO:0000313" key="3">
    <source>
        <dbReference type="Proteomes" id="UP000235616"/>
    </source>
</evidence>
<dbReference type="Gene3D" id="3.40.50.1820">
    <property type="entry name" value="alpha/beta hydrolase"/>
    <property type="match status" value="1"/>
</dbReference>
<dbReference type="GO" id="GO:0016787">
    <property type="term" value="F:hydrolase activity"/>
    <property type="evidence" value="ECO:0007669"/>
    <property type="project" value="UniProtKB-KW"/>
</dbReference>
<gene>
    <name evidence="2" type="ORF">C0Z18_00020</name>
</gene>
<organism evidence="2 3">
    <name type="scientific">Trinickia dabaoshanensis</name>
    <dbReference type="NCBI Taxonomy" id="564714"/>
    <lineage>
        <taxon>Bacteria</taxon>
        <taxon>Pseudomonadati</taxon>
        <taxon>Pseudomonadota</taxon>
        <taxon>Betaproteobacteria</taxon>
        <taxon>Burkholderiales</taxon>
        <taxon>Burkholderiaceae</taxon>
        <taxon>Trinickia</taxon>
    </lineage>
</organism>
<name>A0A2N7W2I4_9BURK</name>
<keyword evidence="2" id="KW-0378">Hydrolase</keyword>
<protein>
    <submittedName>
        <fullName evidence="2">Hydrolase</fullName>
    </submittedName>
</protein>
<comment type="caution">
    <text evidence="2">The sequence shown here is derived from an EMBL/GenBank/DDBJ whole genome shotgun (WGS) entry which is preliminary data.</text>
</comment>
<proteinExistence type="predicted"/>
<feature type="domain" description="Dienelactone hydrolase" evidence="1">
    <location>
        <begin position="24"/>
        <end position="198"/>
    </location>
</feature>
<dbReference type="InterPro" id="IPR029058">
    <property type="entry name" value="AB_hydrolase_fold"/>
</dbReference>
<dbReference type="EMBL" id="PNYA01000001">
    <property type="protein sequence ID" value="PMS23619.1"/>
    <property type="molecule type" value="Genomic_DNA"/>
</dbReference>
<dbReference type="RefSeq" id="WP_102643329.1">
    <property type="nucleotide sequence ID" value="NZ_PNYA01000001.1"/>
</dbReference>
<dbReference type="AlphaFoldDB" id="A0A2N7W2I4"/>
<sequence length="220" mass="23758">MQTQEVDVSDDYVQLKGLLTVTPESRAIVVFAHGSGSSRLSPRNQDVAQVLEQAGFATLLFDLLTAQEHALDVVSAEYRFNIALLARRLEGALDWLRTRADTRSLRIGLFGASTGASAALVAAAARQGEVKAIVSRGGRPDLAREALAHVAAPTLLIVGELDDEVIRLNRLAAAQMHCEHRIAIVPGATHLFEEPGTLEEAAHLARDWFVSKLGEPQPQL</sequence>
<dbReference type="PANTHER" id="PTHR22946">
    <property type="entry name" value="DIENELACTONE HYDROLASE DOMAIN-CONTAINING PROTEIN-RELATED"/>
    <property type="match status" value="1"/>
</dbReference>
<dbReference type="SUPFAM" id="SSF53474">
    <property type="entry name" value="alpha/beta-Hydrolases"/>
    <property type="match status" value="1"/>
</dbReference>
<dbReference type="InterPro" id="IPR002925">
    <property type="entry name" value="Dienelactn_hydro"/>
</dbReference>
<evidence type="ECO:0000313" key="2">
    <source>
        <dbReference type="EMBL" id="PMS23619.1"/>
    </source>
</evidence>
<dbReference type="Pfam" id="PF01738">
    <property type="entry name" value="DLH"/>
    <property type="match status" value="1"/>
</dbReference>
<reference evidence="2 3" key="1">
    <citation type="submission" date="2018-01" db="EMBL/GenBank/DDBJ databases">
        <title>Whole genome analyses suggest that Burkholderia sensu lato contains two further novel genera in the rhizoxinica-symbiotica group Mycetohabitans gen. nov., and Trinickia gen. nov.: implications for the evolution of diazotrophy and nodulation in the Burkholderiaceae.</title>
        <authorList>
            <person name="Estrada-de los Santos P."/>
            <person name="Palmer M."/>
            <person name="Chavez-Ramirez B."/>
            <person name="Beukes C."/>
            <person name="Steenkamp E.T."/>
            <person name="Hirsch A.M."/>
            <person name="Manyaka P."/>
            <person name="Maluk M."/>
            <person name="Lafos M."/>
            <person name="Crook M."/>
            <person name="Gross E."/>
            <person name="Simon M.F."/>
            <person name="Bueno dos Reis Junior F."/>
            <person name="Poole P.S."/>
            <person name="Venter S.N."/>
            <person name="James E.K."/>
        </authorList>
    </citation>
    <scope>NUCLEOTIDE SEQUENCE [LARGE SCALE GENOMIC DNA]</scope>
    <source>
        <strain evidence="2 3">GIMN1.004</strain>
    </source>
</reference>
<dbReference type="Proteomes" id="UP000235616">
    <property type="component" value="Unassembled WGS sequence"/>
</dbReference>
<accession>A0A2N7W2I4</accession>
<dbReference type="InterPro" id="IPR050261">
    <property type="entry name" value="FrsA_esterase"/>
</dbReference>
<keyword evidence="3" id="KW-1185">Reference proteome</keyword>